<name>A0A6G7PYR0_9BACT</name>
<dbReference type="PANTHER" id="PTHR11011">
    <property type="entry name" value="MALE STERILITY PROTEIN 2-RELATED"/>
    <property type="match status" value="1"/>
</dbReference>
<keyword evidence="2" id="KW-1185">Reference proteome</keyword>
<dbReference type="Proteomes" id="UP000502179">
    <property type="component" value="Chromosome"/>
</dbReference>
<dbReference type="SUPFAM" id="SSF51735">
    <property type="entry name" value="NAD(P)-binding Rossmann-fold domains"/>
    <property type="match status" value="1"/>
</dbReference>
<organism evidence="1 2">
    <name type="scientific">Thermosulfuriphilus ammonigenes</name>
    <dbReference type="NCBI Taxonomy" id="1936021"/>
    <lineage>
        <taxon>Bacteria</taxon>
        <taxon>Pseudomonadati</taxon>
        <taxon>Thermodesulfobacteriota</taxon>
        <taxon>Thermodesulfobacteria</taxon>
        <taxon>Thermodesulfobacteriales</taxon>
        <taxon>Thermodesulfobacteriaceae</taxon>
        <taxon>Thermosulfuriphilus</taxon>
    </lineage>
</organism>
<gene>
    <name evidence="1" type="ORF">G4V39_10705</name>
</gene>
<sequence>MRSPCVLVTGGTGILGRPLVWSLVAQGYQVMVLSRKDALASELGLPVGVEIIRGDLTQDKLGLSQSKLEALARELKVCWHCAAYVGFDARKAHLAWQVNVQGTRRILKLLDMAPQASLHYVSTAYVAGKTPGLIFEDPVAEVPFRNTYEQTKNLAERLVFHWARSRHRLVKIYRPGIIIWPGARSQGIGGVLRSIELVAKAFGLKGGDILGIPACTMAYLNIVSLDSLIEALIILSKDLFPPGIYHLTNPHPIRVVELLRIIGETVGVRVEAICPQLPRPLTLAEKFCCRLIKDLLPYGQVWQHFESSRTRALVGDLLDLSLERLKELLEPRPKDQGWRYFCSFLGTHQRMKL</sequence>
<dbReference type="InterPro" id="IPR036291">
    <property type="entry name" value="NAD(P)-bd_dom_sf"/>
</dbReference>
<dbReference type="Pfam" id="PF07993">
    <property type="entry name" value="NAD_binding_4"/>
    <property type="match status" value="1"/>
</dbReference>
<proteinExistence type="predicted"/>
<evidence type="ECO:0000313" key="1">
    <source>
        <dbReference type="EMBL" id="QIJ72717.1"/>
    </source>
</evidence>
<dbReference type="InterPro" id="IPR013120">
    <property type="entry name" value="FAR_NAD-bd"/>
</dbReference>
<dbReference type="Gene3D" id="3.40.50.720">
    <property type="entry name" value="NAD(P)-binding Rossmann-like Domain"/>
    <property type="match status" value="1"/>
</dbReference>
<dbReference type="InterPro" id="IPR026055">
    <property type="entry name" value="FAR"/>
</dbReference>
<accession>A0A6G7PYR0</accession>
<dbReference type="GO" id="GO:0080019">
    <property type="term" value="F:alcohol-forming very long-chain fatty acyl-CoA reductase activity"/>
    <property type="evidence" value="ECO:0007669"/>
    <property type="project" value="InterPro"/>
</dbReference>
<evidence type="ECO:0000313" key="2">
    <source>
        <dbReference type="Proteomes" id="UP000502179"/>
    </source>
</evidence>
<dbReference type="RefSeq" id="WP_166032932.1">
    <property type="nucleotide sequence ID" value="NZ_CP048877.1"/>
</dbReference>
<reference evidence="1 2" key="1">
    <citation type="submission" date="2020-02" db="EMBL/GenBank/DDBJ databases">
        <title>Genome analysis of Thermosulfuriphilus ammonigenes ST65T, an anaerobic thermophilic chemolithoautotrophic bacterium isolated from a deep-sea hydrothermal vent.</title>
        <authorList>
            <person name="Slobodkina G."/>
            <person name="Allioux M."/>
            <person name="Merkel A."/>
            <person name="Alain K."/>
            <person name="Jebbar M."/>
            <person name="Slobodkin A."/>
        </authorList>
    </citation>
    <scope>NUCLEOTIDE SEQUENCE [LARGE SCALE GENOMIC DNA]</scope>
    <source>
        <strain evidence="1 2">ST65</strain>
    </source>
</reference>
<dbReference type="AlphaFoldDB" id="A0A6G7PYR0"/>
<dbReference type="EMBL" id="CP048877">
    <property type="protein sequence ID" value="QIJ72717.1"/>
    <property type="molecule type" value="Genomic_DNA"/>
</dbReference>
<dbReference type="KEGG" id="tav:G4V39_10705"/>
<protein>
    <submittedName>
        <fullName evidence="1">NAD-dependent epimerase/dehydratase family protein</fullName>
    </submittedName>
</protein>